<feature type="compositionally biased region" description="Polar residues" evidence="1">
    <location>
        <begin position="184"/>
        <end position="198"/>
    </location>
</feature>
<dbReference type="AlphaFoldDB" id="A0A6I9PW60"/>
<dbReference type="InterPro" id="IPR003959">
    <property type="entry name" value="ATPase_AAA_core"/>
</dbReference>
<feature type="domain" description="AAA ATPase AAA+ lid" evidence="3">
    <location>
        <begin position="52"/>
        <end position="87"/>
    </location>
</feature>
<dbReference type="Gene3D" id="1.10.8.60">
    <property type="match status" value="1"/>
</dbReference>
<dbReference type="InterPro" id="IPR027417">
    <property type="entry name" value="P-loop_NTPase"/>
</dbReference>
<dbReference type="Pfam" id="PF17862">
    <property type="entry name" value="AAA_lid_3"/>
    <property type="match status" value="1"/>
</dbReference>
<keyword evidence="4" id="KW-1185">Reference proteome</keyword>
<name>A0A6I9PW60_9TELE</name>
<reference evidence="5" key="1">
    <citation type="submission" date="2025-08" db="UniProtKB">
        <authorList>
            <consortium name="RefSeq"/>
        </authorList>
    </citation>
    <scope>IDENTIFICATION</scope>
    <source>
        <tissue evidence="5">Muscle</tissue>
    </source>
</reference>
<dbReference type="PANTHER" id="PTHR48470">
    <property type="entry name" value="CELL DIVISION CONTROL PROTEIN 48 C ISOFORM 1"/>
    <property type="match status" value="1"/>
</dbReference>
<accession>A0A6I9PW60</accession>
<feature type="non-terminal residue" evidence="5">
    <location>
        <position position="198"/>
    </location>
</feature>
<evidence type="ECO:0000256" key="1">
    <source>
        <dbReference type="SAM" id="MobiDB-lite"/>
    </source>
</evidence>
<evidence type="ECO:0000313" key="5">
    <source>
        <dbReference type="RefSeq" id="XP_010789506.1"/>
    </source>
</evidence>
<dbReference type="GeneID" id="104962710"/>
<dbReference type="Proteomes" id="UP000504611">
    <property type="component" value="Unplaced"/>
</dbReference>
<dbReference type="Gene3D" id="3.40.50.300">
    <property type="entry name" value="P-loop containing nucleotide triphosphate hydrolases"/>
    <property type="match status" value="1"/>
</dbReference>
<evidence type="ECO:0000259" key="2">
    <source>
        <dbReference type="Pfam" id="PF00004"/>
    </source>
</evidence>
<dbReference type="SUPFAM" id="SSF52540">
    <property type="entry name" value="P-loop containing nucleoside triphosphate hydrolases"/>
    <property type="match status" value="1"/>
</dbReference>
<dbReference type="GO" id="GO:0005524">
    <property type="term" value="F:ATP binding"/>
    <property type="evidence" value="ECO:0007669"/>
    <property type="project" value="InterPro"/>
</dbReference>
<sequence length="198" mass="21324">MVIGATNRPDSLDPALRRAGRFDREICLGIPDEAARLRILKTLCRKLKLPEDFDFKQLARITPGYVGADLMALCREAAMSAVHRVLMERRASSQRKSSTEEAVTGGAQVEEAVTDGAQTEEAVTGGAQVEEAVTDGAQVEEAVIDGAQVEEAVTDGEVTETKTTDLTPPLPQEEAGHNDLQVWGSPTTHLSHSTQKDT</sequence>
<feature type="region of interest" description="Disordered" evidence="1">
    <location>
        <begin position="89"/>
        <end position="110"/>
    </location>
</feature>
<dbReference type="InterPro" id="IPR041569">
    <property type="entry name" value="AAA_lid_3"/>
</dbReference>
<evidence type="ECO:0000259" key="3">
    <source>
        <dbReference type="Pfam" id="PF17862"/>
    </source>
</evidence>
<evidence type="ECO:0000313" key="4">
    <source>
        <dbReference type="Proteomes" id="UP000504611"/>
    </source>
</evidence>
<dbReference type="PANTHER" id="PTHR48470:SF1">
    <property type="entry name" value="CELL DIVISION CONTROL PROTEIN 48 C ISOFORM 1"/>
    <property type="match status" value="1"/>
</dbReference>
<protein>
    <submittedName>
        <fullName evidence="5">Nuclear valosin-containing protein-like</fullName>
    </submittedName>
</protein>
<dbReference type="GO" id="GO:0016887">
    <property type="term" value="F:ATP hydrolysis activity"/>
    <property type="evidence" value="ECO:0007669"/>
    <property type="project" value="InterPro"/>
</dbReference>
<dbReference type="InterPro" id="IPR055278">
    <property type="entry name" value="CDC48c"/>
</dbReference>
<dbReference type="KEGG" id="ncc:104962710"/>
<dbReference type="RefSeq" id="XP_010789506.1">
    <property type="nucleotide sequence ID" value="XM_010791204.1"/>
</dbReference>
<gene>
    <name evidence="5" type="primary">LOC104962710</name>
</gene>
<dbReference type="OrthoDB" id="8956381at2759"/>
<feature type="domain" description="ATPase AAA-type core" evidence="2">
    <location>
        <begin position="1"/>
        <end position="28"/>
    </location>
</feature>
<feature type="region of interest" description="Disordered" evidence="1">
    <location>
        <begin position="148"/>
        <end position="198"/>
    </location>
</feature>
<dbReference type="Pfam" id="PF00004">
    <property type="entry name" value="AAA"/>
    <property type="match status" value="1"/>
</dbReference>
<organism evidence="4 5">
    <name type="scientific">Notothenia coriiceps</name>
    <name type="common">black rockcod</name>
    <dbReference type="NCBI Taxonomy" id="8208"/>
    <lineage>
        <taxon>Eukaryota</taxon>
        <taxon>Metazoa</taxon>
        <taxon>Chordata</taxon>
        <taxon>Craniata</taxon>
        <taxon>Vertebrata</taxon>
        <taxon>Euteleostomi</taxon>
        <taxon>Actinopterygii</taxon>
        <taxon>Neopterygii</taxon>
        <taxon>Teleostei</taxon>
        <taxon>Neoteleostei</taxon>
        <taxon>Acanthomorphata</taxon>
        <taxon>Eupercaria</taxon>
        <taxon>Perciformes</taxon>
        <taxon>Notothenioidei</taxon>
        <taxon>Nototheniidae</taxon>
        <taxon>Notothenia</taxon>
    </lineage>
</organism>
<proteinExistence type="predicted"/>